<evidence type="ECO:0000259" key="6">
    <source>
        <dbReference type="Pfam" id="PF00669"/>
    </source>
</evidence>
<keyword evidence="9" id="KW-1185">Reference proteome</keyword>
<keyword evidence="8" id="KW-0969">Cilium</keyword>
<dbReference type="InterPro" id="IPR013384">
    <property type="entry name" value="Flagell_FlgL"/>
</dbReference>
<dbReference type="SUPFAM" id="SSF64518">
    <property type="entry name" value="Phase 1 flagellin"/>
    <property type="match status" value="1"/>
</dbReference>
<comment type="caution">
    <text evidence="8">The sequence shown here is derived from an EMBL/GenBank/DDBJ whole genome shotgun (WGS) entry which is preliminary data.</text>
</comment>
<sequence length="433" mass="47396">MRLSTSQIFQSGLSALQRAQSNLNHTNLQMATGRRILTPSDDPSGATVSVQLSAAINSTKQYQRNVDLAQPRLEQEEAQLDAYENYMQRARELIVLGNNDSYNQANRMTFASEIRQLREGLLGLANSKDSNGEYLFSGTDSFVQPFVVDGDGKVSYVGADGEGSVRNVAISGTRSIQVGDTGKSIFMNIPEESGKLIEALPAEDNTGSLVVKGSEVTDYEEYGKSVDYGPGFEGPNSDRTFNIEFKLNTVTNQMEYTVFDAASSSVVLDKSNQPIQDVVFDPALPFPIQFAGRSVTLSGVPEDGDTVTSRPARYVSIFDTLDSIATAFEAPLAADSAGRETLSRAVDIAFKNIDSSLDRMNEVRTSVGLRLSAIDVQTDLNTQRNLNLNSTLSDVRDLDYAEAISRFKMEQVVLEAAQQTYTQVTKMSLFDYM</sequence>
<dbReference type="NCBIfam" id="TIGR02550">
    <property type="entry name" value="flagell_flgL"/>
    <property type="match status" value="1"/>
</dbReference>
<organism evidence="8 9">
    <name type="scientific">Thiorhodococcus fuscus</name>
    <dbReference type="NCBI Taxonomy" id="527200"/>
    <lineage>
        <taxon>Bacteria</taxon>
        <taxon>Pseudomonadati</taxon>
        <taxon>Pseudomonadota</taxon>
        <taxon>Gammaproteobacteria</taxon>
        <taxon>Chromatiales</taxon>
        <taxon>Chromatiaceae</taxon>
        <taxon>Thiorhodococcus</taxon>
    </lineage>
</organism>
<keyword evidence="5" id="KW-0975">Bacterial flagellum</keyword>
<evidence type="ECO:0000313" key="8">
    <source>
        <dbReference type="EMBL" id="MFD2112984.1"/>
    </source>
</evidence>
<comment type="subcellular location">
    <subcellularLocation>
        <location evidence="1">Bacterial flagellum</location>
    </subcellularLocation>
    <subcellularLocation>
        <location evidence="2">Secreted</location>
    </subcellularLocation>
</comment>
<name>A0ABW4YBZ1_9GAMM</name>
<protein>
    <submittedName>
        <fullName evidence="8">Flagellar hook-associated protein FlgL</fullName>
    </submittedName>
</protein>
<evidence type="ECO:0000256" key="4">
    <source>
        <dbReference type="ARBA" id="ARBA00022525"/>
    </source>
</evidence>
<feature type="domain" description="Flagellin C-terminal" evidence="7">
    <location>
        <begin position="351"/>
        <end position="432"/>
    </location>
</feature>
<dbReference type="Gene3D" id="1.20.1330.10">
    <property type="entry name" value="f41 fragment of flagellin, N-terminal domain"/>
    <property type="match status" value="2"/>
</dbReference>
<feature type="domain" description="Flagellin N-terminal" evidence="6">
    <location>
        <begin position="5"/>
        <end position="139"/>
    </location>
</feature>
<evidence type="ECO:0000313" key="9">
    <source>
        <dbReference type="Proteomes" id="UP001597337"/>
    </source>
</evidence>
<keyword evidence="4" id="KW-0964">Secreted</keyword>
<dbReference type="EMBL" id="JBHUHX010000039">
    <property type="protein sequence ID" value="MFD2112984.1"/>
    <property type="molecule type" value="Genomic_DNA"/>
</dbReference>
<proteinExistence type="inferred from homology"/>
<dbReference type="PANTHER" id="PTHR42792:SF1">
    <property type="entry name" value="FLAGELLAR HOOK-ASSOCIATED PROTEIN 3"/>
    <property type="match status" value="1"/>
</dbReference>
<comment type="similarity">
    <text evidence="3">Belongs to the bacterial flagellin family.</text>
</comment>
<dbReference type="RefSeq" id="WP_386027621.1">
    <property type="nucleotide sequence ID" value="NZ_JBHUHX010000039.1"/>
</dbReference>
<evidence type="ECO:0000256" key="1">
    <source>
        <dbReference type="ARBA" id="ARBA00004365"/>
    </source>
</evidence>
<evidence type="ECO:0000256" key="5">
    <source>
        <dbReference type="ARBA" id="ARBA00023143"/>
    </source>
</evidence>
<accession>A0ABW4YBZ1</accession>
<dbReference type="InterPro" id="IPR046358">
    <property type="entry name" value="Flagellin_C"/>
</dbReference>
<dbReference type="PANTHER" id="PTHR42792">
    <property type="entry name" value="FLAGELLIN"/>
    <property type="match status" value="1"/>
</dbReference>
<reference evidence="9" key="1">
    <citation type="journal article" date="2019" name="Int. J. Syst. Evol. Microbiol.">
        <title>The Global Catalogue of Microorganisms (GCM) 10K type strain sequencing project: providing services to taxonomists for standard genome sequencing and annotation.</title>
        <authorList>
            <consortium name="The Broad Institute Genomics Platform"/>
            <consortium name="The Broad Institute Genome Sequencing Center for Infectious Disease"/>
            <person name="Wu L."/>
            <person name="Ma J."/>
        </authorList>
    </citation>
    <scope>NUCLEOTIDE SEQUENCE [LARGE SCALE GENOMIC DNA]</scope>
    <source>
        <strain evidence="9">KACC 12597</strain>
    </source>
</reference>
<dbReference type="Proteomes" id="UP001597337">
    <property type="component" value="Unassembled WGS sequence"/>
</dbReference>
<dbReference type="PRINTS" id="PR00207">
    <property type="entry name" value="FLAGELLIN"/>
</dbReference>
<keyword evidence="8" id="KW-0282">Flagellum</keyword>
<gene>
    <name evidence="8" type="primary">flgL</name>
    <name evidence="8" type="ORF">ACFSJC_14130</name>
</gene>
<dbReference type="Pfam" id="PF00669">
    <property type="entry name" value="Flagellin_N"/>
    <property type="match status" value="1"/>
</dbReference>
<evidence type="ECO:0000256" key="2">
    <source>
        <dbReference type="ARBA" id="ARBA00004613"/>
    </source>
</evidence>
<evidence type="ECO:0000256" key="3">
    <source>
        <dbReference type="ARBA" id="ARBA00005709"/>
    </source>
</evidence>
<dbReference type="InterPro" id="IPR001029">
    <property type="entry name" value="Flagellin_N"/>
</dbReference>
<dbReference type="InterPro" id="IPR001492">
    <property type="entry name" value="Flagellin"/>
</dbReference>
<dbReference type="Pfam" id="PF00700">
    <property type="entry name" value="Flagellin_C"/>
    <property type="match status" value="1"/>
</dbReference>
<keyword evidence="8" id="KW-0966">Cell projection</keyword>
<evidence type="ECO:0000259" key="7">
    <source>
        <dbReference type="Pfam" id="PF00700"/>
    </source>
</evidence>